<dbReference type="STRING" id="870908.SAMN04488044_2321"/>
<dbReference type="Proteomes" id="UP000184211">
    <property type="component" value="Unassembled WGS sequence"/>
</dbReference>
<organism evidence="2 3">
    <name type="scientific">Cognatishimia maritima</name>
    <dbReference type="NCBI Taxonomy" id="870908"/>
    <lineage>
        <taxon>Bacteria</taxon>
        <taxon>Pseudomonadati</taxon>
        <taxon>Pseudomonadota</taxon>
        <taxon>Alphaproteobacteria</taxon>
        <taxon>Rhodobacterales</taxon>
        <taxon>Paracoccaceae</taxon>
        <taxon>Cognatishimia</taxon>
    </lineage>
</organism>
<protein>
    <submittedName>
        <fullName evidence="2">Polysaccharide pyruvyl transferase family protein WcaK</fullName>
    </submittedName>
</protein>
<feature type="domain" description="Polysaccharide pyruvyl transferase" evidence="1">
    <location>
        <begin position="15"/>
        <end position="265"/>
    </location>
</feature>
<reference evidence="3" key="1">
    <citation type="submission" date="2016-11" db="EMBL/GenBank/DDBJ databases">
        <authorList>
            <person name="Varghese N."/>
            <person name="Submissions S."/>
        </authorList>
    </citation>
    <scope>NUCLEOTIDE SEQUENCE [LARGE SCALE GENOMIC DNA]</scope>
    <source>
        <strain evidence="3">DSM 28223</strain>
    </source>
</reference>
<dbReference type="Pfam" id="PF04230">
    <property type="entry name" value="PS_pyruv_trans"/>
    <property type="match status" value="1"/>
</dbReference>
<name>A0A1M5RWW3_9RHOB</name>
<sequence length="323" mass="36048">MKHIHLLDTSISSDNIGDEIIVDHLKAQLFQNFPDAYFTSSSSHDGLGAFGRKLAAKADLVFLLGTNALHPEYRFLGGGLWPLRPKDVSALENKVILFGVGAIKDFQSIQPMQKRLLRRVLRSEATHFVRDNTALKLVEQCGLKVVNGSCPTLWSLATPMRFAPNDVDSAVFSLTYYRKKAVDAQFVAYMQKRYKKLHFWAQQIEDIDYLQSFPDTLSIPILPPNLRAYDAFLKAEECDVIGSRLHGGIRALHAGRRSVIIAVDNRARDIGRETSLPVIGQGEDMSVLEEMLGNDIVVDMSPLSRLRDTFFAQFEAPASKGVA</sequence>
<dbReference type="InterPro" id="IPR007345">
    <property type="entry name" value="Polysacch_pyruvyl_Trfase"/>
</dbReference>
<dbReference type="GO" id="GO:0016740">
    <property type="term" value="F:transferase activity"/>
    <property type="evidence" value="ECO:0007669"/>
    <property type="project" value="UniProtKB-KW"/>
</dbReference>
<evidence type="ECO:0000313" key="3">
    <source>
        <dbReference type="Proteomes" id="UP000184211"/>
    </source>
</evidence>
<dbReference type="EMBL" id="FQWM01000004">
    <property type="protein sequence ID" value="SHH30680.1"/>
    <property type="molecule type" value="Genomic_DNA"/>
</dbReference>
<keyword evidence="2" id="KW-0808">Transferase</keyword>
<accession>A0A1M5RWW3</accession>
<proteinExistence type="predicted"/>
<evidence type="ECO:0000313" key="2">
    <source>
        <dbReference type="EMBL" id="SHH30680.1"/>
    </source>
</evidence>
<dbReference type="RefSeq" id="WP_072793196.1">
    <property type="nucleotide sequence ID" value="NZ_FQWM01000004.1"/>
</dbReference>
<gene>
    <name evidence="2" type="ORF">SAMN04488044_2321</name>
</gene>
<evidence type="ECO:0000259" key="1">
    <source>
        <dbReference type="Pfam" id="PF04230"/>
    </source>
</evidence>
<keyword evidence="3" id="KW-1185">Reference proteome</keyword>
<dbReference type="AlphaFoldDB" id="A0A1M5RWW3"/>
<dbReference type="OrthoDB" id="9802987at2"/>